<feature type="transmembrane region" description="Helical" evidence="1">
    <location>
        <begin position="46"/>
        <end position="66"/>
    </location>
</feature>
<sequence>MVTFGKIYQTNHVFIGCLRMIVSYLYTKLAVIIKPKIPYNNYMKKIILFILIILTLNSCFLAITGAPHSHSYKEINGINDLILNVHCMYLNKTFEIRNANPNDSLYIKSSSFKKSNEKKSLNGKTQTDSIRFYNWRIGDMKYHKNILKDTIEIIKIRNQKIEKVYIFVAESENNTK</sequence>
<name>A0ABP7UXF0_9FLAO</name>
<proteinExistence type="predicted"/>
<dbReference type="PROSITE" id="PS51257">
    <property type="entry name" value="PROKAR_LIPOPROTEIN"/>
    <property type="match status" value="1"/>
</dbReference>
<accession>A0ABP7UXF0</accession>
<feature type="transmembrane region" description="Helical" evidence="1">
    <location>
        <begin position="12"/>
        <end position="34"/>
    </location>
</feature>
<keyword evidence="3" id="KW-1185">Reference proteome</keyword>
<gene>
    <name evidence="2" type="ORF">GCM10022388_21510</name>
</gene>
<keyword evidence="1" id="KW-1133">Transmembrane helix</keyword>
<comment type="caution">
    <text evidence="2">The sequence shown here is derived from an EMBL/GenBank/DDBJ whole genome shotgun (WGS) entry which is preliminary data.</text>
</comment>
<dbReference type="EMBL" id="BAABCS010000020">
    <property type="protein sequence ID" value="GAA4054762.1"/>
    <property type="molecule type" value="Genomic_DNA"/>
</dbReference>
<evidence type="ECO:0000313" key="3">
    <source>
        <dbReference type="Proteomes" id="UP001500426"/>
    </source>
</evidence>
<dbReference type="Proteomes" id="UP001500426">
    <property type="component" value="Unassembled WGS sequence"/>
</dbReference>
<organism evidence="2 3">
    <name type="scientific">Flavobacterium chungnamense</name>
    <dbReference type="NCBI Taxonomy" id="706182"/>
    <lineage>
        <taxon>Bacteria</taxon>
        <taxon>Pseudomonadati</taxon>
        <taxon>Bacteroidota</taxon>
        <taxon>Flavobacteriia</taxon>
        <taxon>Flavobacteriales</taxon>
        <taxon>Flavobacteriaceae</taxon>
        <taxon>Flavobacterium</taxon>
    </lineage>
</organism>
<evidence type="ECO:0008006" key="4">
    <source>
        <dbReference type="Google" id="ProtNLM"/>
    </source>
</evidence>
<reference evidence="3" key="1">
    <citation type="journal article" date="2019" name="Int. J. Syst. Evol. Microbiol.">
        <title>The Global Catalogue of Microorganisms (GCM) 10K type strain sequencing project: providing services to taxonomists for standard genome sequencing and annotation.</title>
        <authorList>
            <consortium name="The Broad Institute Genomics Platform"/>
            <consortium name="The Broad Institute Genome Sequencing Center for Infectious Disease"/>
            <person name="Wu L."/>
            <person name="Ma J."/>
        </authorList>
    </citation>
    <scope>NUCLEOTIDE SEQUENCE [LARGE SCALE GENOMIC DNA]</scope>
    <source>
        <strain evidence="3">JCM 17068</strain>
    </source>
</reference>
<protein>
    <recommendedName>
        <fullName evidence="4">Lipoprotein</fullName>
    </recommendedName>
</protein>
<evidence type="ECO:0000313" key="2">
    <source>
        <dbReference type="EMBL" id="GAA4054762.1"/>
    </source>
</evidence>
<keyword evidence="1" id="KW-0472">Membrane</keyword>
<evidence type="ECO:0000256" key="1">
    <source>
        <dbReference type="SAM" id="Phobius"/>
    </source>
</evidence>
<keyword evidence="1" id="KW-0812">Transmembrane</keyword>